<accession>A0A6A6NWQ1</accession>
<dbReference type="GO" id="GO:0008703">
    <property type="term" value="F:5-amino-6-(5-phosphoribosylamino)uracil reductase activity"/>
    <property type="evidence" value="ECO:0007669"/>
    <property type="project" value="InterPro"/>
</dbReference>
<evidence type="ECO:0000259" key="10">
    <source>
        <dbReference type="Pfam" id="PF01872"/>
    </source>
</evidence>
<comment type="similarity">
    <text evidence="2">Belongs to the HTP reductase family.</text>
</comment>
<evidence type="ECO:0000256" key="6">
    <source>
        <dbReference type="ARBA" id="ARBA00030073"/>
    </source>
</evidence>
<organism evidence="11 12">
    <name type="scientific">Lineolata rhizophorae</name>
    <dbReference type="NCBI Taxonomy" id="578093"/>
    <lineage>
        <taxon>Eukaryota</taxon>
        <taxon>Fungi</taxon>
        <taxon>Dikarya</taxon>
        <taxon>Ascomycota</taxon>
        <taxon>Pezizomycotina</taxon>
        <taxon>Dothideomycetes</taxon>
        <taxon>Dothideomycetes incertae sedis</taxon>
        <taxon>Lineolatales</taxon>
        <taxon>Lineolataceae</taxon>
        <taxon>Lineolata</taxon>
    </lineage>
</organism>
<evidence type="ECO:0000256" key="2">
    <source>
        <dbReference type="ARBA" id="ARBA00009723"/>
    </source>
</evidence>
<evidence type="ECO:0000256" key="1">
    <source>
        <dbReference type="ARBA" id="ARBA00003555"/>
    </source>
</evidence>
<evidence type="ECO:0000256" key="3">
    <source>
        <dbReference type="ARBA" id="ARBA00012851"/>
    </source>
</evidence>
<evidence type="ECO:0000313" key="12">
    <source>
        <dbReference type="Proteomes" id="UP000799766"/>
    </source>
</evidence>
<evidence type="ECO:0000256" key="8">
    <source>
        <dbReference type="ARBA" id="ARBA00047550"/>
    </source>
</evidence>
<dbReference type="InterPro" id="IPR024072">
    <property type="entry name" value="DHFR-like_dom_sf"/>
</dbReference>
<comment type="catalytic activity">
    <reaction evidence="8">
        <text>2,5-diamino-6-(1-D-ribitylamino)pyrimidin-4(3H)-one 5'-phosphate + NAD(+) = 2,5-diamino-6-(1-D-ribosylamino)pyrimidin-4(3H)-one 5'-phosphate + NADH + H(+)</text>
        <dbReference type="Rhea" id="RHEA:27274"/>
        <dbReference type="ChEBI" id="CHEBI:15378"/>
        <dbReference type="ChEBI" id="CHEBI:57540"/>
        <dbReference type="ChEBI" id="CHEBI:57945"/>
        <dbReference type="ChEBI" id="CHEBI:58890"/>
        <dbReference type="ChEBI" id="CHEBI:59545"/>
        <dbReference type="EC" id="1.1.1.302"/>
    </reaction>
</comment>
<evidence type="ECO:0000256" key="9">
    <source>
        <dbReference type="ARBA" id="ARBA00049020"/>
    </source>
</evidence>
<dbReference type="PANTHER" id="PTHR38011">
    <property type="entry name" value="DIHYDROFOLATE REDUCTASE FAMILY PROTEIN (AFU_ORTHOLOGUE AFUA_8G06820)"/>
    <property type="match status" value="1"/>
</dbReference>
<dbReference type="PANTHER" id="PTHR38011:SF11">
    <property type="entry name" value="2,5-DIAMINO-6-RIBOSYLAMINO-4(3H)-PYRIMIDINONE 5'-PHOSPHATE REDUCTASE"/>
    <property type="match status" value="1"/>
</dbReference>
<dbReference type="SUPFAM" id="SSF53597">
    <property type="entry name" value="Dihydrofolate reductase-like"/>
    <property type="match status" value="1"/>
</dbReference>
<dbReference type="Proteomes" id="UP000799766">
    <property type="component" value="Unassembled WGS sequence"/>
</dbReference>
<dbReference type="AlphaFoldDB" id="A0A6A6NWQ1"/>
<comment type="function">
    <text evidence="1">Catalyzes an early step in riboflavin biosynthesis, the NADPH-dependent reduction of the ribose side chain of 2,5-diamino-6-ribosylamino-4(3H)-pyrimidinone 5'-phosphate, yielding 2,5-diamino-6-ribitylamino-4(3H)-pyrimidinone 5'-phosphate.</text>
</comment>
<dbReference type="OrthoDB" id="3192019at2759"/>
<proteinExistence type="inferred from homology"/>
<dbReference type="Pfam" id="PF01872">
    <property type="entry name" value="RibD_C"/>
    <property type="match status" value="1"/>
</dbReference>
<dbReference type="InterPro" id="IPR002734">
    <property type="entry name" value="RibDG_C"/>
</dbReference>
<evidence type="ECO:0000256" key="5">
    <source>
        <dbReference type="ARBA" id="ARBA00022619"/>
    </source>
</evidence>
<evidence type="ECO:0000256" key="7">
    <source>
        <dbReference type="ARBA" id="ARBA00031630"/>
    </source>
</evidence>
<dbReference type="InterPro" id="IPR050765">
    <property type="entry name" value="Riboflavin_Biosynth_HTPR"/>
</dbReference>
<reference evidence="11" key="1">
    <citation type="journal article" date="2020" name="Stud. Mycol.">
        <title>101 Dothideomycetes genomes: a test case for predicting lifestyles and emergence of pathogens.</title>
        <authorList>
            <person name="Haridas S."/>
            <person name="Albert R."/>
            <person name="Binder M."/>
            <person name="Bloem J."/>
            <person name="Labutti K."/>
            <person name="Salamov A."/>
            <person name="Andreopoulos B."/>
            <person name="Baker S."/>
            <person name="Barry K."/>
            <person name="Bills G."/>
            <person name="Bluhm B."/>
            <person name="Cannon C."/>
            <person name="Castanera R."/>
            <person name="Culley D."/>
            <person name="Daum C."/>
            <person name="Ezra D."/>
            <person name="Gonzalez J."/>
            <person name="Henrissat B."/>
            <person name="Kuo A."/>
            <person name="Liang C."/>
            <person name="Lipzen A."/>
            <person name="Lutzoni F."/>
            <person name="Magnuson J."/>
            <person name="Mondo S."/>
            <person name="Nolan M."/>
            <person name="Ohm R."/>
            <person name="Pangilinan J."/>
            <person name="Park H.-J."/>
            <person name="Ramirez L."/>
            <person name="Alfaro M."/>
            <person name="Sun H."/>
            <person name="Tritt A."/>
            <person name="Yoshinaga Y."/>
            <person name="Zwiers L.-H."/>
            <person name="Turgeon B."/>
            <person name="Goodwin S."/>
            <person name="Spatafora J."/>
            <person name="Crous P."/>
            <person name="Grigoriev I."/>
        </authorList>
    </citation>
    <scope>NUCLEOTIDE SEQUENCE</scope>
    <source>
        <strain evidence="11">ATCC 16933</strain>
    </source>
</reference>
<name>A0A6A6NWQ1_9PEZI</name>
<dbReference type="Gene3D" id="3.40.430.10">
    <property type="entry name" value="Dihydrofolate Reductase, subunit A"/>
    <property type="match status" value="1"/>
</dbReference>
<gene>
    <name evidence="11" type="ORF">BDY21DRAFT_349293</name>
</gene>
<keyword evidence="5" id="KW-0686">Riboflavin biosynthesis</keyword>
<dbReference type="GO" id="GO:0009231">
    <property type="term" value="P:riboflavin biosynthetic process"/>
    <property type="evidence" value="ECO:0007669"/>
    <property type="project" value="UniProtKB-KW"/>
</dbReference>
<evidence type="ECO:0000313" key="11">
    <source>
        <dbReference type="EMBL" id="KAF2455988.1"/>
    </source>
</evidence>
<protein>
    <recommendedName>
        <fullName evidence="4">2,5-diamino-6-ribosylamino-4(3H)-pyrimidinone 5'-phosphate reductase</fullName>
        <ecNumber evidence="3">1.1.1.302</ecNumber>
    </recommendedName>
    <alternativeName>
        <fullName evidence="7">2,5-diamino-6-(5-phospho-D-ribosylamino)pyrimidin-4(3H)-one reductase</fullName>
    </alternativeName>
    <alternativeName>
        <fullName evidence="6">2,5-diamino-6-ribitylamino-4(3H)-pyrimidinone 5'-phosphate synthase</fullName>
    </alternativeName>
</protein>
<feature type="domain" description="Bacterial bifunctional deaminase-reductase C-terminal" evidence="10">
    <location>
        <begin position="45"/>
        <end position="202"/>
    </location>
</feature>
<evidence type="ECO:0000256" key="4">
    <source>
        <dbReference type="ARBA" id="ARBA00015035"/>
    </source>
</evidence>
<comment type="catalytic activity">
    <reaction evidence="9">
        <text>2,5-diamino-6-(1-D-ribitylamino)pyrimidin-4(3H)-one 5'-phosphate + NADP(+) = 2,5-diamino-6-(1-D-ribosylamino)pyrimidin-4(3H)-one 5'-phosphate + NADPH + H(+)</text>
        <dbReference type="Rhea" id="RHEA:27278"/>
        <dbReference type="ChEBI" id="CHEBI:15378"/>
        <dbReference type="ChEBI" id="CHEBI:57783"/>
        <dbReference type="ChEBI" id="CHEBI:58349"/>
        <dbReference type="ChEBI" id="CHEBI:58890"/>
        <dbReference type="ChEBI" id="CHEBI:59545"/>
        <dbReference type="EC" id="1.1.1.302"/>
    </reaction>
</comment>
<keyword evidence="12" id="KW-1185">Reference proteome</keyword>
<dbReference type="EC" id="1.1.1.302" evidence="3"/>
<sequence>MQAEPQPICPSATVKYPNGAPCARSLPFCSFPCFPKVSPMPPTCLAFVGITLDGFISRPDGSIDYLAAANKAVPEGEDCGYKDFMKDIDALILGRKTFEQVLGFDKWSYGDLPVIVISSTLDALPSNTPTSAELCRDGDTAIELAEMRGYERVYVDGGETVRGFVRAKLLDQVTLTTVPLLLGSGRPLFGGTPEVWLELLDSHSYPFGFVQSTYRLKY</sequence>
<dbReference type="EMBL" id="MU001685">
    <property type="protein sequence ID" value="KAF2455988.1"/>
    <property type="molecule type" value="Genomic_DNA"/>
</dbReference>